<dbReference type="SUPFAM" id="SSF160719">
    <property type="entry name" value="gpW/gp25-like"/>
    <property type="match status" value="1"/>
</dbReference>
<comment type="caution">
    <text evidence="2">The sequence shown here is derived from an EMBL/GenBank/DDBJ whole genome shotgun (WGS) entry which is preliminary data.</text>
</comment>
<dbReference type="Pfam" id="PF04965">
    <property type="entry name" value="GPW_gp25"/>
    <property type="match status" value="1"/>
</dbReference>
<gene>
    <name evidence="2" type="ORF">J2I47_09080</name>
</gene>
<dbReference type="Gene3D" id="3.10.450.40">
    <property type="match status" value="1"/>
</dbReference>
<reference evidence="2" key="1">
    <citation type="submission" date="2021-03" db="EMBL/GenBank/DDBJ databases">
        <title>Fibrella sp. HMF5335 genome sequencing and assembly.</title>
        <authorList>
            <person name="Kang H."/>
            <person name="Kim H."/>
            <person name="Bae S."/>
            <person name="Joh K."/>
        </authorList>
    </citation>
    <scope>NUCLEOTIDE SEQUENCE</scope>
    <source>
        <strain evidence="2">HMF5335</strain>
    </source>
</reference>
<evidence type="ECO:0000313" key="2">
    <source>
        <dbReference type="EMBL" id="MBO0936695.1"/>
    </source>
</evidence>
<keyword evidence="3" id="KW-1185">Reference proteome</keyword>
<evidence type="ECO:0000313" key="3">
    <source>
        <dbReference type="Proteomes" id="UP000664034"/>
    </source>
</evidence>
<organism evidence="2 3">
    <name type="scientific">Fibrella rubiginis</name>
    <dbReference type="NCBI Taxonomy" id="2817060"/>
    <lineage>
        <taxon>Bacteria</taxon>
        <taxon>Pseudomonadati</taxon>
        <taxon>Bacteroidota</taxon>
        <taxon>Cytophagia</taxon>
        <taxon>Cytophagales</taxon>
        <taxon>Spirosomataceae</taxon>
        <taxon>Fibrella</taxon>
    </lineage>
</organism>
<evidence type="ECO:0000259" key="1">
    <source>
        <dbReference type="Pfam" id="PF04965"/>
    </source>
</evidence>
<dbReference type="EMBL" id="JAFMYV010000003">
    <property type="protein sequence ID" value="MBO0936695.1"/>
    <property type="molecule type" value="Genomic_DNA"/>
</dbReference>
<dbReference type="AlphaFoldDB" id="A0A939GFT0"/>
<dbReference type="InterPro" id="IPR007048">
    <property type="entry name" value="IraD/Gp25-like"/>
</dbReference>
<accession>A0A939GFT0</accession>
<dbReference type="Proteomes" id="UP000664034">
    <property type="component" value="Unassembled WGS sequence"/>
</dbReference>
<proteinExistence type="predicted"/>
<name>A0A939GFT0_9BACT</name>
<protein>
    <submittedName>
        <fullName evidence="2">GPW/gp25 family protein</fullName>
    </submittedName>
</protein>
<feature type="domain" description="IraD/Gp25-like" evidence="1">
    <location>
        <begin position="26"/>
        <end position="125"/>
    </location>
</feature>
<dbReference type="RefSeq" id="WP_207364242.1">
    <property type="nucleotide sequence ID" value="NZ_JAFMYV010000003.1"/>
</dbReference>
<sequence length="144" mass="16262">MNAYTLVAPLARLMQPRHLPKVPVVEAIRQHIDLLLATRLGEYRFDPLMGSAVWQGDYTAITNPTIWKGETEQAIAQLILRYEKRLITTRVYVDVDDLDETDQDGGPVRARKRLTIRVGGTLFATDEALPELAFILYINPVASE</sequence>